<comment type="similarity">
    <text evidence="3 13">Belongs to the D-alanine--D-alanine ligase family.</text>
</comment>
<dbReference type="Pfam" id="PF07478">
    <property type="entry name" value="Dala_Dala_lig_C"/>
    <property type="match status" value="1"/>
</dbReference>
<dbReference type="NCBIfam" id="NF002378">
    <property type="entry name" value="PRK01372.1"/>
    <property type="match status" value="1"/>
</dbReference>
<comment type="catalytic activity">
    <reaction evidence="12 13">
        <text>2 D-alanine + ATP = D-alanyl-D-alanine + ADP + phosphate + H(+)</text>
        <dbReference type="Rhea" id="RHEA:11224"/>
        <dbReference type="ChEBI" id="CHEBI:15378"/>
        <dbReference type="ChEBI" id="CHEBI:30616"/>
        <dbReference type="ChEBI" id="CHEBI:43474"/>
        <dbReference type="ChEBI" id="CHEBI:57416"/>
        <dbReference type="ChEBI" id="CHEBI:57822"/>
        <dbReference type="ChEBI" id="CHEBI:456216"/>
        <dbReference type="EC" id="6.3.2.4"/>
    </reaction>
</comment>
<dbReference type="Proteomes" id="UP000067626">
    <property type="component" value="Chromosome"/>
</dbReference>
<dbReference type="PANTHER" id="PTHR23132">
    <property type="entry name" value="D-ALANINE--D-ALANINE LIGASE"/>
    <property type="match status" value="1"/>
</dbReference>
<dbReference type="PROSITE" id="PS00844">
    <property type="entry name" value="DALA_DALA_LIGASE_2"/>
    <property type="match status" value="1"/>
</dbReference>
<comment type="function">
    <text evidence="13">Cell wall formation.</text>
</comment>
<dbReference type="NCBIfam" id="TIGR01205">
    <property type="entry name" value="D_ala_D_alaTIGR"/>
    <property type="match status" value="1"/>
</dbReference>
<feature type="compositionally biased region" description="Basic and acidic residues" evidence="17">
    <location>
        <begin position="326"/>
        <end position="347"/>
    </location>
</feature>
<dbReference type="HAMAP" id="MF_00047">
    <property type="entry name" value="Dala_Dala_lig"/>
    <property type="match status" value="1"/>
</dbReference>
<proteinExistence type="inferred from homology"/>
<dbReference type="InterPro" id="IPR011095">
    <property type="entry name" value="Dala_Dala_lig_C"/>
</dbReference>
<keyword evidence="8 16" id="KW-0067">ATP-binding</keyword>
<dbReference type="PIRSF" id="PIRSF039102">
    <property type="entry name" value="Ddl/VanB"/>
    <property type="match status" value="1"/>
</dbReference>
<sequence length="347" mass="37702">MIKHQIRRRVGVVMGGSSGEREVSLRSGAAIAEALEARGHEVVRITLGDDLGPELLTTLRRSRIEVAFLALHGRLGEDGCVQGLLELARIPYTGSSVLTSALAMDKLKAKEMFRLHNVPTPPYYTVHASDDRTDLESLHGSFGFPVIVKPRGEGSSLGLTKVTSFEELAPALEKAFEFDDAAIIERFVSGMEVNVGILDGKVLGAIEIAPKNGLYDYEAKYTPGMTEYFMPARLPQARYRGVLNLAERAARALGCSGAVRVDLLVTSGENEYVLEVNTLPGMTQTSLLPKIAASAGIDFGALCETILESARLHQPTRRRAPAASEVRLHERVPQRSKKDLRLVKTAG</sequence>
<dbReference type="PATRIC" id="fig|52.7.peg.7579"/>
<dbReference type="Gene3D" id="3.30.1490.20">
    <property type="entry name" value="ATP-grasp fold, A domain"/>
    <property type="match status" value="1"/>
</dbReference>
<keyword evidence="7 16" id="KW-0547">Nucleotide-binding</keyword>
<feature type="domain" description="ATP-grasp" evidence="18">
    <location>
        <begin position="110"/>
        <end position="308"/>
    </location>
</feature>
<evidence type="ECO:0000256" key="3">
    <source>
        <dbReference type="ARBA" id="ARBA00010871"/>
    </source>
</evidence>
<evidence type="ECO:0000256" key="14">
    <source>
        <dbReference type="PIRSR" id="PIRSR039102-1"/>
    </source>
</evidence>
<dbReference type="GO" id="GO:0071555">
    <property type="term" value="P:cell wall organization"/>
    <property type="evidence" value="ECO:0007669"/>
    <property type="project" value="UniProtKB-KW"/>
</dbReference>
<dbReference type="PANTHER" id="PTHR23132:SF23">
    <property type="entry name" value="D-ALANINE--D-ALANINE LIGASE B"/>
    <property type="match status" value="1"/>
</dbReference>
<keyword evidence="20" id="KW-1185">Reference proteome</keyword>
<dbReference type="GO" id="GO:0046872">
    <property type="term" value="F:metal ion binding"/>
    <property type="evidence" value="ECO:0007669"/>
    <property type="project" value="UniProtKB-KW"/>
</dbReference>
<keyword evidence="15" id="KW-0479">Metal-binding</keyword>
<evidence type="ECO:0000256" key="6">
    <source>
        <dbReference type="ARBA" id="ARBA00022598"/>
    </source>
</evidence>
<comment type="cofactor">
    <cofactor evidence="15">
        <name>Mg(2+)</name>
        <dbReference type="ChEBI" id="CHEBI:18420"/>
    </cofactor>
    <cofactor evidence="15">
        <name>Mn(2+)</name>
        <dbReference type="ChEBI" id="CHEBI:29035"/>
    </cofactor>
    <text evidence="15">Binds 2 magnesium or manganese ions per subunit.</text>
</comment>
<dbReference type="UniPathway" id="UPA00219"/>
<evidence type="ECO:0000256" key="8">
    <source>
        <dbReference type="ARBA" id="ARBA00022840"/>
    </source>
</evidence>
<evidence type="ECO:0000259" key="18">
    <source>
        <dbReference type="PROSITE" id="PS50975"/>
    </source>
</evidence>
<dbReference type="InterPro" id="IPR013815">
    <property type="entry name" value="ATP_grasp_subdomain_1"/>
</dbReference>
<feature type="active site" evidence="14">
    <location>
        <position position="20"/>
    </location>
</feature>
<dbReference type="Pfam" id="PF01820">
    <property type="entry name" value="Dala_Dala_lig_N"/>
    <property type="match status" value="1"/>
</dbReference>
<dbReference type="InterPro" id="IPR016185">
    <property type="entry name" value="PreATP-grasp_dom_sf"/>
</dbReference>
<evidence type="ECO:0000256" key="13">
    <source>
        <dbReference type="HAMAP-Rule" id="MF_00047"/>
    </source>
</evidence>
<keyword evidence="5 13" id="KW-0963">Cytoplasm</keyword>
<evidence type="ECO:0000256" key="12">
    <source>
        <dbReference type="ARBA" id="ARBA00047614"/>
    </source>
</evidence>
<protein>
    <recommendedName>
        <fullName evidence="4 13">D-alanine--D-alanine ligase</fullName>
        <ecNumber evidence="4 13">6.3.2.4</ecNumber>
    </recommendedName>
    <alternativeName>
        <fullName evidence="13">D-Ala-D-Ala ligase</fullName>
    </alternativeName>
    <alternativeName>
        <fullName evidence="13">D-alanylalanine synthetase</fullName>
    </alternativeName>
</protein>
<dbReference type="AlphaFoldDB" id="A0A0K1EPY8"/>
<keyword evidence="15" id="KW-0460">Magnesium</keyword>
<evidence type="ECO:0000256" key="2">
    <source>
        <dbReference type="ARBA" id="ARBA00004496"/>
    </source>
</evidence>
<dbReference type="Gene3D" id="3.30.470.20">
    <property type="entry name" value="ATP-grasp fold, B domain"/>
    <property type="match status" value="1"/>
</dbReference>
<dbReference type="EC" id="6.3.2.4" evidence="4 13"/>
<evidence type="ECO:0000313" key="19">
    <source>
        <dbReference type="EMBL" id="AKT42678.1"/>
    </source>
</evidence>
<dbReference type="STRING" id="52.CMC5_069050"/>
<feature type="binding site" evidence="15">
    <location>
        <position position="275"/>
    </location>
    <ligand>
        <name>Mg(2+)</name>
        <dbReference type="ChEBI" id="CHEBI:18420"/>
        <label>2</label>
    </ligand>
</feature>
<feature type="active site" evidence="14">
    <location>
        <position position="286"/>
    </location>
</feature>
<feature type="region of interest" description="Disordered" evidence="17">
    <location>
        <begin position="313"/>
        <end position="347"/>
    </location>
</feature>
<keyword evidence="6 13" id="KW-0436">Ligase</keyword>
<evidence type="ECO:0000313" key="20">
    <source>
        <dbReference type="Proteomes" id="UP000067626"/>
    </source>
</evidence>
<dbReference type="SUPFAM" id="SSF56059">
    <property type="entry name" value="Glutathione synthetase ATP-binding domain-like"/>
    <property type="match status" value="1"/>
</dbReference>
<dbReference type="SUPFAM" id="SSF52440">
    <property type="entry name" value="PreATP-grasp domain"/>
    <property type="match status" value="1"/>
</dbReference>
<accession>A0A0K1EPY8</accession>
<dbReference type="GO" id="GO:0005524">
    <property type="term" value="F:ATP binding"/>
    <property type="evidence" value="ECO:0007669"/>
    <property type="project" value="UniProtKB-UniRule"/>
</dbReference>
<dbReference type="GO" id="GO:0008716">
    <property type="term" value="F:D-alanine-D-alanine ligase activity"/>
    <property type="evidence" value="ECO:0007669"/>
    <property type="project" value="UniProtKB-UniRule"/>
</dbReference>
<feature type="active site" evidence="14">
    <location>
        <position position="155"/>
    </location>
</feature>
<comment type="cofactor">
    <cofactor evidence="1">
        <name>Mn(2+)</name>
        <dbReference type="ChEBI" id="CHEBI:29035"/>
    </cofactor>
</comment>
<evidence type="ECO:0000256" key="17">
    <source>
        <dbReference type="SAM" id="MobiDB-lite"/>
    </source>
</evidence>
<comment type="subcellular location">
    <subcellularLocation>
        <location evidence="2 13">Cytoplasm</location>
    </subcellularLocation>
</comment>
<organism evidence="19 20">
    <name type="scientific">Chondromyces crocatus</name>
    <dbReference type="NCBI Taxonomy" id="52"/>
    <lineage>
        <taxon>Bacteria</taxon>
        <taxon>Pseudomonadati</taxon>
        <taxon>Myxococcota</taxon>
        <taxon>Polyangia</taxon>
        <taxon>Polyangiales</taxon>
        <taxon>Polyangiaceae</taxon>
        <taxon>Chondromyces</taxon>
    </lineage>
</organism>
<feature type="binding site" evidence="15">
    <location>
        <position position="277"/>
    </location>
    <ligand>
        <name>Mg(2+)</name>
        <dbReference type="ChEBI" id="CHEBI:18420"/>
        <label>2</label>
    </ligand>
</feature>
<dbReference type="KEGG" id="ccro:CMC5_069050"/>
<evidence type="ECO:0000256" key="5">
    <source>
        <dbReference type="ARBA" id="ARBA00022490"/>
    </source>
</evidence>
<evidence type="ECO:0000256" key="1">
    <source>
        <dbReference type="ARBA" id="ARBA00001936"/>
    </source>
</evidence>
<gene>
    <name evidence="13 19" type="primary">ddl</name>
    <name evidence="19" type="ORF">CMC5_069050</name>
</gene>
<dbReference type="GO" id="GO:0008360">
    <property type="term" value="P:regulation of cell shape"/>
    <property type="evidence" value="ECO:0007669"/>
    <property type="project" value="UniProtKB-KW"/>
</dbReference>
<keyword evidence="9 13" id="KW-0133">Cell shape</keyword>
<dbReference type="RefSeq" id="WP_050436291.1">
    <property type="nucleotide sequence ID" value="NZ_CP012159.1"/>
</dbReference>
<dbReference type="InterPro" id="IPR005905">
    <property type="entry name" value="D_ala_D_ala"/>
</dbReference>
<reference evidence="19 20" key="1">
    <citation type="submission" date="2015-07" db="EMBL/GenBank/DDBJ databases">
        <title>Genome analysis of myxobacterium Chondromyces crocatus Cm c5 reveals a high potential for natural compound synthesis and the genetic basis for the loss of fruiting body formation.</title>
        <authorList>
            <person name="Zaburannyi N."/>
            <person name="Bunk B."/>
            <person name="Maier J."/>
            <person name="Overmann J."/>
            <person name="Mueller R."/>
        </authorList>
    </citation>
    <scope>NUCLEOTIDE SEQUENCE [LARGE SCALE GENOMIC DNA]</scope>
    <source>
        <strain evidence="19 20">Cm c5</strain>
    </source>
</reference>
<dbReference type="InterPro" id="IPR011761">
    <property type="entry name" value="ATP-grasp"/>
</dbReference>
<keyword evidence="15" id="KW-0464">Manganese</keyword>
<dbReference type="Gene3D" id="3.40.50.20">
    <property type="match status" value="1"/>
</dbReference>
<dbReference type="EMBL" id="CP012159">
    <property type="protein sequence ID" value="AKT42678.1"/>
    <property type="molecule type" value="Genomic_DNA"/>
</dbReference>
<keyword evidence="11 13" id="KW-0961">Cell wall biogenesis/degradation</keyword>
<dbReference type="PROSITE" id="PS50975">
    <property type="entry name" value="ATP_GRASP"/>
    <property type="match status" value="1"/>
</dbReference>
<dbReference type="GO" id="GO:0009252">
    <property type="term" value="P:peptidoglycan biosynthetic process"/>
    <property type="evidence" value="ECO:0007669"/>
    <property type="project" value="UniProtKB-UniRule"/>
</dbReference>
<feature type="binding site" evidence="15">
    <location>
        <position position="275"/>
    </location>
    <ligand>
        <name>Mg(2+)</name>
        <dbReference type="ChEBI" id="CHEBI:18420"/>
        <label>1</label>
    </ligand>
</feature>
<name>A0A0K1EPY8_CHOCO</name>
<comment type="pathway">
    <text evidence="13">Cell wall biogenesis; peptidoglycan biosynthesis.</text>
</comment>
<dbReference type="GO" id="GO:0005737">
    <property type="term" value="C:cytoplasm"/>
    <property type="evidence" value="ECO:0007669"/>
    <property type="project" value="UniProtKB-SubCell"/>
</dbReference>
<evidence type="ECO:0000256" key="16">
    <source>
        <dbReference type="PROSITE-ProRule" id="PRU00409"/>
    </source>
</evidence>
<dbReference type="PROSITE" id="PS00843">
    <property type="entry name" value="DALA_DALA_LIGASE_1"/>
    <property type="match status" value="1"/>
</dbReference>
<dbReference type="InterPro" id="IPR000291">
    <property type="entry name" value="D-Ala_lig_Van_CS"/>
</dbReference>
<dbReference type="OrthoDB" id="9813261at2"/>
<dbReference type="InterPro" id="IPR011127">
    <property type="entry name" value="Dala_Dala_lig_N"/>
</dbReference>
<feature type="binding site" evidence="15">
    <location>
        <position position="262"/>
    </location>
    <ligand>
        <name>Mg(2+)</name>
        <dbReference type="ChEBI" id="CHEBI:18420"/>
        <label>1</label>
    </ligand>
</feature>
<evidence type="ECO:0000256" key="7">
    <source>
        <dbReference type="ARBA" id="ARBA00022741"/>
    </source>
</evidence>
<evidence type="ECO:0000256" key="15">
    <source>
        <dbReference type="PIRSR" id="PIRSR039102-3"/>
    </source>
</evidence>
<evidence type="ECO:0000256" key="11">
    <source>
        <dbReference type="ARBA" id="ARBA00023316"/>
    </source>
</evidence>
<evidence type="ECO:0000256" key="4">
    <source>
        <dbReference type="ARBA" id="ARBA00012216"/>
    </source>
</evidence>
<evidence type="ECO:0000256" key="9">
    <source>
        <dbReference type="ARBA" id="ARBA00022960"/>
    </source>
</evidence>
<evidence type="ECO:0000256" key="10">
    <source>
        <dbReference type="ARBA" id="ARBA00022984"/>
    </source>
</evidence>
<keyword evidence="10 13" id="KW-0573">Peptidoglycan synthesis</keyword>